<protein>
    <submittedName>
        <fullName evidence="2">Uncharacterized protein</fullName>
    </submittedName>
</protein>
<gene>
    <name evidence="2" type="ORF">UCRPC4_g03450</name>
</gene>
<dbReference type="Proteomes" id="UP000053317">
    <property type="component" value="Unassembled WGS sequence"/>
</dbReference>
<dbReference type="EMBL" id="LCWF01000082">
    <property type="protein sequence ID" value="KKY21684.1"/>
    <property type="molecule type" value="Genomic_DNA"/>
</dbReference>
<evidence type="ECO:0000313" key="3">
    <source>
        <dbReference type="Proteomes" id="UP000053317"/>
    </source>
</evidence>
<feature type="region of interest" description="Disordered" evidence="1">
    <location>
        <begin position="412"/>
        <end position="467"/>
    </location>
</feature>
<reference evidence="2 3" key="2">
    <citation type="submission" date="2015-05" db="EMBL/GenBank/DDBJ databases">
        <authorList>
            <person name="Morales-Cruz A."/>
            <person name="Amrine K.C."/>
            <person name="Cantu D."/>
        </authorList>
    </citation>
    <scope>NUCLEOTIDE SEQUENCE [LARGE SCALE GENOMIC DNA]</scope>
    <source>
        <strain evidence="2">UCRPC4</strain>
    </source>
</reference>
<feature type="region of interest" description="Disordered" evidence="1">
    <location>
        <begin position="42"/>
        <end position="62"/>
    </location>
</feature>
<comment type="caution">
    <text evidence="2">The sequence shown here is derived from an EMBL/GenBank/DDBJ whole genome shotgun (WGS) entry which is preliminary data.</text>
</comment>
<dbReference type="AlphaFoldDB" id="A0A0G2EGX7"/>
<feature type="compositionally biased region" description="Acidic residues" evidence="1">
    <location>
        <begin position="418"/>
        <end position="427"/>
    </location>
</feature>
<sequence length="467" mass="52210">MEYRHRKQSSNQIYKRETPEQLQKRYLDVLASNDAATRTLNELQQQQQQHAEQNVPNGCDEGQSGGATTFIALLNQRRHHDKWQVVHRHADRLSQECAAQAHFLDIHPQNPILNETDQGIHSELETLGSETESIEVLTTRLEHAVLKAKHQLAREKELLAKITDMRTKTTGLGSVSPSQTLRGLNAVQIELFTWIESRLAESQEAETQNGSRTVVSSCEHDAVDMPRDLGAQTIQAKYQLYLKSRQRLLHAVSLATRETGSPRREAAPGPSDEAPIVETLTPQPILPFIEKQLLPLIQANEETVSISDLLYSTLDASRNELVQTLDRLADESHLLEMYTLHSQSRGASRLKPSSNTIETPNAVRDKVEAWAFASASAASSTKKIVTGQLEKGEHHLQQAHGQIGQVRKLLGETQADEHSEDSEEDIWAGDIRTERQRTHQARQRDQAAGPWGGLNGKLDLDETATVP</sequence>
<name>A0A0G2EGX7_PHACM</name>
<organism evidence="2 3">
    <name type="scientific">Phaeomoniella chlamydospora</name>
    <name type="common">Phaeoacremonium chlamydosporum</name>
    <dbReference type="NCBI Taxonomy" id="158046"/>
    <lineage>
        <taxon>Eukaryota</taxon>
        <taxon>Fungi</taxon>
        <taxon>Dikarya</taxon>
        <taxon>Ascomycota</taxon>
        <taxon>Pezizomycotina</taxon>
        <taxon>Eurotiomycetes</taxon>
        <taxon>Chaetothyriomycetidae</taxon>
        <taxon>Phaeomoniellales</taxon>
        <taxon>Phaeomoniellaceae</taxon>
        <taxon>Phaeomoniella</taxon>
    </lineage>
</organism>
<evidence type="ECO:0000313" key="2">
    <source>
        <dbReference type="EMBL" id="KKY21684.1"/>
    </source>
</evidence>
<keyword evidence="3" id="KW-1185">Reference proteome</keyword>
<dbReference type="OrthoDB" id="5402392at2759"/>
<accession>A0A0G2EGX7</accession>
<evidence type="ECO:0000256" key="1">
    <source>
        <dbReference type="SAM" id="MobiDB-lite"/>
    </source>
</evidence>
<proteinExistence type="predicted"/>
<reference evidence="2 3" key="1">
    <citation type="submission" date="2015-05" db="EMBL/GenBank/DDBJ databases">
        <title>Distinctive expansion of gene families associated with plant cell wall degradation and secondary metabolism in the genomes of grapevine trunk pathogens.</title>
        <authorList>
            <person name="Lawrence D.P."/>
            <person name="Travadon R."/>
            <person name="Rolshausen P.E."/>
            <person name="Baumgartner K."/>
        </authorList>
    </citation>
    <scope>NUCLEOTIDE SEQUENCE [LARGE SCALE GENOMIC DNA]</scope>
    <source>
        <strain evidence="2">UCRPC4</strain>
    </source>
</reference>
<feature type="compositionally biased region" description="Basic and acidic residues" evidence="1">
    <location>
        <begin position="431"/>
        <end position="445"/>
    </location>
</feature>
<feature type="region of interest" description="Disordered" evidence="1">
    <location>
        <begin position="255"/>
        <end position="277"/>
    </location>
</feature>